<dbReference type="GO" id="GO:0016787">
    <property type="term" value="F:hydrolase activity"/>
    <property type="evidence" value="ECO:0007669"/>
    <property type="project" value="TreeGrafter"/>
</dbReference>
<feature type="transmembrane region" description="Helical" evidence="6">
    <location>
        <begin position="167"/>
        <end position="188"/>
    </location>
</feature>
<evidence type="ECO:0000256" key="3">
    <source>
        <dbReference type="ARBA" id="ARBA00022692"/>
    </source>
</evidence>
<name>A0A7X2TGA0_9FIRM</name>
<feature type="transmembrane region" description="Helical" evidence="6">
    <location>
        <begin position="135"/>
        <end position="155"/>
    </location>
</feature>
<dbReference type="RefSeq" id="WP_105302783.1">
    <property type="nucleotide sequence ID" value="NZ_JAQXPC010000111.1"/>
</dbReference>
<dbReference type="GO" id="GO:0016020">
    <property type="term" value="C:membrane"/>
    <property type="evidence" value="ECO:0007669"/>
    <property type="project" value="UniProtKB-SubCell"/>
</dbReference>
<feature type="transmembrane region" description="Helical" evidence="6">
    <location>
        <begin position="77"/>
        <end position="96"/>
    </location>
</feature>
<sequence length="213" mass="23376">MNRALAMLAGSFFLLAGIYDCYDSERKGKRRLKPFLMPLLTVFYVSSADEISLLVTAGLLLGGLGDTLLIHKQNKKALLGGTAAFLAGHLCYVLRFLHDCRWGIFPEWIIPVLIGYAGYAAIFAPRLLKHVNKRLKLPVIAYMIGLLAMSILAFLRLSTGEDPGRVLVWLGSLCFVVSDTILSFSIFAKGSHRGVMETYLAAQALIAIGFLHA</sequence>
<evidence type="ECO:0000256" key="4">
    <source>
        <dbReference type="ARBA" id="ARBA00022989"/>
    </source>
</evidence>
<evidence type="ECO:0000256" key="6">
    <source>
        <dbReference type="SAM" id="Phobius"/>
    </source>
</evidence>
<dbReference type="PANTHER" id="PTHR31885">
    <property type="entry name" value="GH04784P"/>
    <property type="match status" value="1"/>
</dbReference>
<proteinExistence type="inferred from homology"/>
<gene>
    <name evidence="7" type="ORF">FYJ51_12070</name>
</gene>
<keyword evidence="4 6" id="KW-1133">Transmembrane helix</keyword>
<feature type="transmembrane region" description="Helical" evidence="6">
    <location>
        <begin position="108"/>
        <end position="128"/>
    </location>
</feature>
<evidence type="ECO:0000313" key="8">
    <source>
        <dbReference type="Proteomes" id="UP000461880"/>
    </source>
</evidence>
<dbReference type="EMBL" id="VUMN01000040">
    <property type="protein sequence ID" value="MSS59629.1"/>
    <property type="molecule type" value="Genomic_DNA"/>
</dbReference>
<protein>
    <submittedName>
        <fullName evidence="7">Lysoplasmalogenase</fullName>
    </submittedName>
</protein>
<evidence type="ECO:0000256" key="1">
    <source>
        <dbReference type="ARBA" id="ARBA00004141"/>
    </source>
</evidence>
<dbReference type="PANTHER" id="PTHR31885:SF6">
    <property type="entry name" value="GH04784P"/>
    <property type="match status" value="1"/>
</dbReference>
<comment type="similarity">
    <text evidence="2">Belongs to the TMEM86 family.</text>
</comment>
<evidence type="ECO:0000256" key="2">
    <source>
        <dbReference type="ARBA" id="ARBA00007375"/>
    </source>
</evidence>
<dbReference type="InterPro" id="IPR012506">
    <property type="entry name" value="TMEM86B-like"/>
</dbReference>
<feature type="transmembrane region" description="Helical" evidence="6">
    <location>
        <begin position="42"/>
        <end position="65"/>
    </location>
</feature>
<dbReference type="Pfam" id="PF07947">
    <property type="entry name" value="YhhN"/>
    <property type="match status" value="1"/>
</dbReference>
<keyword evidence="8" id="KW-1185">Reference proteome</keyword>
<dbReference type="Proteomes" id="UP000461880">
    <property type="component" value="Unassembled WGS sequence"/>
</dbReference>
<dbReference type="AlphaFoldDB" id="A0A7X2TGA0"/>
<reference evidence="7 8" key="1">
    <citation type="submission" date="2019-08" db="EMBL/GenBank/DDBJ databases">
        <title>In-depth cultivation of the pig gut microbiome towards novel bacterial diversity and tailored functional studies.</title>
        <authorList>
            <person name="Wylensek D."/>
            <person name="Hitch T.C.A."/>
            <person name="Clavel T."/>
        </authorList>
    </citation>
    <scope>NUCLEOTIDE SEQUENCE [LARGE SCALE GENOMIC DNA]</scope>
    <source>
        <strain evidence="7 8">Oil+RF-744-GAM-WT-6</strain>
    </source>
</reference>
<evidence type="ECO:0000313" key="7">
    <source>
        <dbReference type="EMBL" id="MSS59629.1"/>
    </source>
</evidence>
<keyword evidence="3 6" id="KW-0812">Transmembrane</keyword>
<accession>A0A7X2TGA0</accession>
<evidence type="ECO:0000256" key="5">
    <source>
        <dbReference type="ARBA" id="ARBA00023136"/>
    </source>
</evidence>
<keyword evidence="5 6" id="KW-0472">Membrane</keyword>
<comment type="caution">
    <text evidence="7">The sequence shown here is derived from an EMBL/GenBank/DDBJ whole genome shotgun (WGS) entry which is preliminary data.</text>
</comment>
<comment type="subcellular location">
    <subcellularLocation>
        <location evidence="1">Membrane</location>
        <topology evidence="1">Multi-pass membrane protein</topology>
    </subcellularLocation>
</comment>
<organism evidence="7 8">
    <name type="scientific">Stecheria intestinalis</name>
    <dbReference type="NCBI Taxonomy" id="2606630"/>
    <lineage>
        <taxon>Bacteria</taxon>
        <taxon>Bacillati</taxon>
        <taxon>Bacillota</taxon>
        <taxon>Erysipelotrichia</taxon>
        <taxon>Erysipelotrichales</taxon>
        <taxon>Erysipelotrichaceae</taxon>
        <taxon>Stecheria</taxon>
    </lineage>
</organism>